<organism evidence="5 6">
    <name type="scientific">Telmatocola sphagniphila</name>
    <dbReference type="NCBI Taxonomy" id="1123043"/>
    <lineage>
        <taxon>Bacteria</taxon>
        <taxon>Pseudomonadati</taxon>
        <taxon>Planctomycetota</taxon>
        <taxon>Planctomycetia</taxon>
        <taxon>Gemmatales</taxon>
        <taxon>Gemmataceae</taxon>
    </lineage>
</organism>
<dbReference type="Gene3D" id="1.10.10.10">
    <property type="entry name" value="Winged helix-like DNA-binding domain superfamily/Winged helix DNA-binding domain"/>
    <property type="match status" value="1"/>
</dbReference>
<dbReference type="GO" id="GO:0032259">
    <property type="term" value="P:methylation"/>
    <property type="evidence" value="ECO:0007669"/>
    <property type="project" value="UniProtKB-KW"/>
</dbReference>
<dbReference type="PANTHER" id="PTHR43712">
    <property type="entry name" value="PUTATIVE (AFU_ORTHOLOGUE AFUA_4G14580)-RELATED"/>
    <property type="match status" value="1"/>
</dbReference>
<dbReference type="PROSITE" id="PS51683">
    <property type="entry name" value="SAM_OMT_II"/>
    <property type="match status" value="1"/>
</dbReference>
<feature type="domain" description="O-methyltransferase C-terminal" evidence="4">
    <location>
        <begin position="147"/>
        <end position="329"/>
    </location>
</feature>
<dbReference type="InterPro" id="IPR036388">
    <property type="entry name" value="WH-like_DNA-bd_sf"/>
</dbReference>
<sequence length="350" mass="38461">MNYDALSRPATDPVTIFEHFRGNYATELLTAAIVEFQLFDKLRTPKNSDQLRQEVGLKPRPFVVLTTALRAMGLLQLDTRGDLSLTPLSQEHLLPGGNFFVGDYVGLAAQSPGVRAMIERLKTNRPAGGEDKKDGAAFIFREGVESAMEDEQKARHLTLALAGRAKNVAPHLAAKLDLTHGETLLDIGGGTGIYSIACLQKYPRLKAIIYDRPEVLKVPREMGQSYGVAERMEFVSGDMFADSLPLNANVILLSNILHDWDVPECRRLIANCVKALPPNGQLVVHDVFLNDALDGPLAVALYSAALFTMTEGRAYSVQEYTQWMTESGLRVKPKIDTLIHAGFLTGLKSL</sequence>
<evidence type="ECO:0000313" key="6">
    <source>
        <dbReference type="Proteomes" id="UP000676194"/>
    </source>
</evidence>
<evidence type="ECO:0000313" key="5">
    <source>
        <dbReference type="EMBL" id="QVL32208.1"/>
    </source>
</evidence>
<evidence type="ECO:0000256" key="3">
    <source>
        <dbReference type="ARBA" id="ARBA00022691"/>
    </source>
</evidence>
<gene>
    <name evidence="5" type="ORF">KIH39_25800</name>
</gene>
<keyword evidence="2" id="KW-0808">Transferase</keyword>
<dbReference type="Gene3D" id="3.40.50.150">
    <property type="entry name" value="Vaccinia Virus protein VP39"/>
    <property type="match status" value="1"/>
</dbReference>
<dbReference type="GO" id="GO:0008171">
    <property type="term" value="F:O-methyltransferase activity"/>
    <property type="evidence" value="ECO:0007669"/>
    <property type="project" value="InterPro"/>
</dbReference>
<dbReference type="EMBL" id="CP074694">
    <property type="protein sequence ID" value="QVL32208.1"/>
    <property type="molecule type" value="Genomic_DNA"/>
</dbReference>
<dbReference type="InterPro" id="IPR016461">
    <property type="entry name" value="COMT-like"/>
</dbReference>
<accession>A0A8E6B7Y6</accession>
<dbReference type="KEGG" id="tsph:KIH39_25800"/>
<proteinExistence type="predicted"/>
<dbReference type="RefSeq" id="WP_213496943.1">
    <property type="nucleotide sequence ID" value="NZ_CP074694.1"/>
</dbReference>
<keyword evidence="1 5" id="KW-0489">Methyltransferase</keyword>
<dbReference type="Pfam" id="PF00891">
    <property type="entry name" value="Methyltransf_2"/>
    <property type="match status" value="1"/>
</dbReference>
<dbReference type="Proteomes" id="UP000676194">
    <property type="component" value="Chromosome"/>
</dbReference>
<dbReference type="CDD" id="cd02440">
    <property type="entry name" value="AdoMet_MTases"/>
    <property type="match status" value="1"/>
</dbReference>
<name>A0A8E6B7Y6_9BACT</name>
<dbReference type="PANTHER" id="PTHR43712:SF2">
    <property type="entry name" value="O-METHYLTRANSFERASE CICE"/>
    <property type="match status" value="1"/>
</dbReference>
<dbReference type="SUPFAM" id="SSF53335">
    <property type="entry name" value="S-adenosyl-L-methionine-dependent methyltransferases"/>
    <property type="match status" value="1"/>
</dbReference>
<evidence type="ECO:0000259" key="4">
    <source>
        <dbReference type="Pfam" id="PF00891"/>
    </source>
</evidence>
<keyword evidence="3" id="KW-0949">S-adenosyl-L-methionine</keyword>
<evidence type="ECO:0000256" key="2">
    <source>
        <dbReference type="ARBA" id="ARBA00022679"/>
    </source>
</evidence>
<dbReference type="InterPro" id="IPR029063">
    <property type="entry name" value="SAM-dependent_MTases_sf"/>
</dbReference>
<dbReference type="AlphaFoldDB" id="A0A8E6B7Y6"/>
<keyword evidence="6" id="KW-1185">Reference proteome</keyword>
<evidence type="ECO:0000256" key="1">
    <source>
        <dbReference type="ARBA" id="ARBA00022603"/>
    </source>
</evidence>
<dbReference type="InterPro" id="IPR001077">
    <property type="entry name" value="COMT_C"/>
</dbReference>
<reference evidence="5" key="1">
    <citation type="submission" date="2021-05" db="EMBL/GenBank/DDBJ databases">
        <title>Complete genome sequence of the cellulolytic planctomycete Telmatocola sphagniphila SP2T and characterization of the first cellulase from planctomycetes.</title>
        <authorList>
            <person name="Rakitin A.L."/>
            <person name="Beletsky A.V."/>
            <person name="Naumoff D.G."/>
            <person name="Kulichevskaya I.S."/>
            <person name="Mardanov A.V."/>
            <person name="Ravin N.V."/>
            <person name="Dedysh S.N."/>
        </authorList>
    </citation>
    <scope>NUCLEOTIDE SEQUENCE</scope>
    <source>
        <strain evidence="5">SP2T</strain>
    </source>
</reference>
<protein>
    <submittedName>
        <fullName evidence="5">Methyltransferase domain-containing protein</fullName>
    </submittedName>
</protein>